<evidence type="ECO:0000256" key="1">
    <source>
        <dbReference type="ARBA" id="ARBA00001947"/>
    </source>
</evidence>
<keyword evidence="6 7" id="KW-0472">Membrane</keyword>
<feature type="transmembrane region" description="Helical" evidence="7">
    <location>
        <begin position="152"/>
        <end position="172"/>
    </location>
</feature>
<feature type="transmembrane region" description="Helical" evidence="7">
    <location>
        <begin position="179"/>
        <end position="198"/>
    </location>
</feature>
<evidence type="ECO:0000313" key="9">
    <source>
        <dbReference type="EMBL" id="DAB37151.1"/>
    </source>
</evidence>
<dbReference type="Gene3D" id="2.40.50.100">
    <property type="match status" value="1"/>
</dbReference>
<feature type="non-terminal residue" evidence="9">
    <location>
        <position position="599"/>
    </location>
</feature>
<name>A0A2D3W721_9BACT</name>
<evidence type="ECO:0000256" key="6">
    <source>
        <dbReference type="ARBA" id="ARBA00023136"/>
    </source>
</evidence>
<dbReference type="Pfam" id="PF02163">
    <property type="entry name" value="Peptidase_M50"/>
    <property type="match status" value="1"/>
</dbReference>
<feature type="transmembrane region" description="Helical" evidence="7">
    <location>
        <begin position="251"/>
        <end position="271"/>
    </location>
</feature>
<dbReference type="PANTHER" id="PTHR13325">
    <property type="entry name" value="PROTEASE M50 MEMBRANE-BOUND TRANSCRIPTION FACTOR SITE 2 PROTEASE"/>
    <property type="match status" value="1"/>
</dbReference>
<comment type="cofactor">
    <cofactor evidence="1">
        <name>Zn(2+)</name>
        <dbReference type="ChEBI" id="CHEBI:29105"/>
    </cofactor>
</comment>
<evidence type="ECO:0000256" key="5">
    <source>
        <dbReference type="ARBA" id="ARBA00022989"/>
    </source>
</evidence>
<evidence type="ECO:0000259" key="8">
    <source>
        <dbReference type="Pfam" id="PF02163"/>
    </source>
</evidence>
<dbReference type="InterPro" id="IPR008915">
    <property type="entry name" value="Peptidase_M50"/>
</dbReference>
<comment type="caution">
    <text evidence="9">The sequence shown here is derived from an EMBL/GenBank/DDBJ whole genome shotgun (WGS) entry which is preliminary data.</text>
</comment>
<dbReference type="PANTHER" id="PTHR13325:SF3">
    <property type="entry name" value="MEMBRANE-BOUND TRANSCRIPTION FACTOR SITE-2 PROTEASE"/>
    <property type="match status" value="1"/>
</dbReference>
<sequence length="599" mass="70262">MLPQTQEPLLPPLRNDLKLLDTSSAEDGSKRWLLFDPIQNKYFTIGIDAFELISHWQSGITTTAFLKTLEEKNYAIDAESLQTFIEFLSQNNLIVCEDAKSLYRIKAMYKHSRQTLLKWLLHNYLFIRIPLVKPDRWLDDNLHRIDFLYSKLWQNIVLILGFIGIIFILRDWTTFSSTFLYFFSQEGAVYYFLSLVFVKSFHELGHAFSAKRFGCKVPTMGVAFLVLFPVLYTDTTSAWKLKSNYQRLQIVLAGIKVELYLALIATFLWSFAPIGVFKSILFIIATTSWTSSLLINISPFLRFDGYYALADLTDTQNLQPRSFAMAKWFLRHHILGLEQEKPELLTKKREVFFIVYAIATWIYRFFLFAGIAALVYYFAFKALGIILFAVEVAWFILLPIYKEFNVWWKKRGELTFNRENRRSLFVFLLLLAGIFLPWHSTIKMPAVIESKHYFEFYPIEDGYIESIFFTNGAEVKQGDLLMKIRSSELEFKITQVKTQIEQLKQELDKQAGFKESLDKRFVLQESLLKSLNELEGLEKIRQKFDIKANFDGKVYLYDTFKENQWVSKTKPIFVLYDDTDHRITAFCNEYDVAFLKKSA</sequence>
<comment type="subcellular location">
    <subcellularLocation>
        <location evidence="2">Endomembrane system</location>
        <topology evidence="2">Multi-pass membrane protein</topology>
    </subcellularLocation>
</comment>
<feature type="domain" description="Peptidase M50" evidence="8">
    <location>
        <begin position="191"/>
        <end position="303"/>
    </location>
</feature>
<evidence type="ECO:0000256" key="7">
    <source>
        <dbReference type="SAM" id="Phobius"/>
    </source>
</evidence>
<gene>
    <name evidence="9" type="ORF">CFH80_01080</name>
</gene>
<dbReference type="AlphaFoldDB" id="A0A2D3W721"/>
<reference evidence="9 10" key="1">
    <citation type="journal article" date="2017" name="Front. Microbiol.">
        <title>Comparative Genomic Analysis of the Class Epsilonproteobacteria and Proposed Reclassification to Epsilonbacteraeota (phyl. nov.).</title>
        <authorList>
            <person name="Waite D.W."/>
            <person name="Vanwonterghem I."/>
            <person name="Rinke C."/>
            <person name="Parks D.H."/>
            <person name="Zhang Y."/>
            <person name="Takai K."/>
            <person name="Sievert S.M."/>
            <person name="Simon J."/>
            <person name="Campbell B.J."/>
            <person name="Hanson T.E."/>
            <person name="Woyke T."/>
            <person name="Klotz M.G."/>
            <person name="Hugenholtz P."/>
        </authorList>
    </citation>
    <scope>NUCLEOTIDE SEQUENCE [LARGE SCALE GENOMIC DNA]</scope>
    <source>
        <strain evidence="9">UBA11420</strain>
    </source>
</reference>
<feature type="transmembrane region" description="Helical" evidence="7">
    <location>
        <begin position="382"/>
        <end position="401"/>
    </location>
</feature>
<dbReference type="GO" id="GO:0005737">
    <property type="term" value="C:cytoplasm"/>
    <property type="evidence" value="ECO:0007669"/>
    <property type="project" value="TreeGrafter"/>
</dbReference>
<keyword evidence="5 7" id="KW-1133">Transmembrane helix</keyword>
<dbReference type="STRING" id="366522.GCA_001548055_01301"/>
<feature type="transmembrane region" description="Helical" evidence="7">
    <location>
        <begin position="218"/>
        <end position="239"/>
    </location>
</feature>
<keyword evidence="4 7" id="KW-0812">Transmembrane</keyword>
<dbReference type="GO" id="GO:0004222">
    <property type="term" value="F:metalloendopeptidase activity"/>
    <property type="evidence" value="ECO:0007669"/>
    <property type="project" value="InterPro"/>
</dbReference>
<evidence type="ECO:0000313" key="10">
    <source>
        <dbReference type="Proteomes" id="UP000231638"/>
    </source>
</evidence>
<dbReference type="Proteomes" id="UP000231638">
    <property type="component" value="Unassembled WGS sequence"/>
</dbReference>
<dbReference type="SUPFAM" id="SSF111369">
    <property type="entry name" value="HlyD-like secretion proteins"/>
    <property type="match status" value="1"/>
</dbReference>
<protein>
    <submittedName>
        <fullName evidence="9">Peptidase M50</fullName>
    </submittedName>
</protein>
<dbReference type="GO" id="GO:0016020">
    <property type="term" value="C:membrane"/>
    <property type="evidence" value="ECO:0007669"/>
    <property type="project" value="InterPro"/>
</dbReference>
<dbReference type="InterPro" id="IPR001193">
    <property type="entry name" value="MBTPS2"/>
</dbReference>
<feature type="transmembrane region" description="Helical" evidence="7">
    <location>
        <begin position="277"/>
        <end position="297"/>
    </location>
</feature>
<dbReference type="GO" id="GO:0031293">
    <property type="term" value="P:membrane protein intracellular domain proteolysis"/>
    <property type="evidence" value="ECO:0007669"/>
    <property type="project" value="TreeGrafter"/>
</dbReference>
<organism evidence="9 10">
    <name type="scientific">Sulfurospirillum cavolei</name>
    <dbReference type="NCBI Taxonomy" id="366522"/>
    <lineage>
        <taxon>Bacteria</taxon>
        <taxon>Pseudomonadati</taxon>
        <taxon>Campylobacterota</taxon>
        <taxon>Epsilonproteobacteria</taxon>
        <taxon>Campylobacterales</taxon>
        <taxon>Sulfurospirillaceae</taxon>
        <taxon>Sulfurospirillum</taxon>
    </lineage>
</organism>
<dbReference type="GO" id="GO:0012505">
    <property type="term" value="C:endomembrane system"/>
    <property type="evidence" value="ECO:0007669"/>
    <property type="project" value="UniProtKB-SubCell"/>
</dbReference>
<feature type="transmembrane region" description="Helical" evidence="7">
    <location>
        <begin position="422"/>
        <end position="440"/>
    </location>
</feature>
<evidence type="ECO:0000256" key="2">
    <source>
        <dbReference type="ARBA" id="ARBA00004127"/>
    </source>
</evidence>
<dbReference type="EMBL" id="DLUG01000035">
    <property type="protein sequence ID" value="DAB37151.1"/>
    <property type="molecule type" value="Genomic_DNA"/>
</dbReference>
<accession>A0A2D3W721</accession>
<proteinExistence type="inferred from homology"/>
<evidence type="ECO:0000256" key="4">
    <source>
        <dbReference type="ARBA" id="ARBA00022692"/>
    </source>
</evidence>
<evidence type="ECO:0000256" key="3">
    <source>
        <dbReference type="ARBA" id="ARBA00007931"/>
    </source>
</evidence>
<comment type="similarity">
    <text evidence="3">Belongs to the peptidase M50B family.</text>
</comment>
<feature type="transmembrane region" description="Helical" evidence="7">
    <location>
        <begin position="351"/>
        <end position="376"/>
    </location>
</feature>
<dbReference type="Gene3D" id="1.10.287.470">
    <property type="entry name" value="Helix hairpin bin"/>
    <property type="match status" value="1"/>
</dbReference>